<keyword evidence="12 21" id="KW-0418">Kinase</keyword>
<dbReference type="Pfam" id="PF01982">
    <property type="entry name" value="CTP-dep_RFKase"/>
    <property type="match status" value="1"/>
</dbReference>
<evidence type="ECO:0000256" key="7">
    <source>
        <dbReference type="ARBA" id="ARBA00022630"/>
    </source>
</evidence>
<evidence type="ECO:0000313" key="22">
    <source>
        <dbReference type="EMBL" id="QNO45366.1"/>
    </source>
</evidence>
<dbReference type="GO" id="GO:0003700">
    <property type="term" value="F:DNA-binding transcription factor activity"/>
    <property type="evidence" value="ECO:0007669"/>
    <property type="project" value="InterPro"/>
</dbReference>
<evidence type="ECO:0000313" key="23">
    <source>
        <dbReference type="EMBL" id="QNO45607.1"/>
    </source>
</evidence>
<comment type="pathway">
    <text evidence="3">Cofactor biosynthesis; FMN biosynthesis; FMN from riboflavin (CTP route): step 1/1.</text>
</comment>
<dbReference type="Gene3D" id="2.40.30.30">
    <property type="entry name" value="Riboflavin kinase-like"/>
    <property type="match status" value="1"/>
</dbReference>
<evidence type="ECO:0000256" key="6">
    <source>
        <dbReference type="ARBA" id="ARBA00017394"/>
    </source>
</evidence>
<proteinExistence type="inferred from homology"/>
<evidence type="ECO:0000256" key="10">
    <source>
        <dbReference type="ARBA" id="ARBA00022723"/>
    </source>
</evidence>
<evidence type="ECO:0000313" key="21">
    <source>
        <dbReference type="EMBL" id="QNO43168.1"/>
    </source>
</evidence>
<accession>A0A7G9Y584</accession>
<comment type="function">
    <text evidence="2">Catalyzes the CTP-dependent phosphorylation of riboflavin (vitamin B2) to form flavin mononucleotide (FMN).</text>
</comment>
<keyword evidence="13" id="KW-0460">Magnesium</keyword>
<dbReference type="Pfam" id="PF01047">
    <property type="entry name" value="MarR"/>
    <property type="match status" value="1"/>
</dbReference>
<dbReference type="Gene3D" id="1.10.10.10">
    <property type="entry name" value="Winged helix-like DNA-binding domain superfamily/Winged helix DNA-binding domain"/>
    <property type="match status" value="1"/>
</dbReference>
<sequence length="217" mass="24370">MFTEPLKRLALLGALRSGISISSAEFARHLKTSPQTASRKLQILEQENMITRRILPKGQEIMITEDGVLALQREYQEYQRVFGDYEDVRLTGVVCAGLGEGKYYIALDGYMRQFEQKLGFTPHPGTLNIELDSHSINMRKRLNAMDGIHIEGFEDGVRTFGSAKCFEVQIGDTCGAIVIPNRKHYPDDIIEIIAPVNLRERLRVGDGGDVEVVLCKT</sequence>
<dbReference type="InterPro" id="IPR000835">
    <property type="entry name" value="HTH_MarR-typ"/>
</dbReference>
<protein>
    <recommendedName>
        <fullName evidence="6">Riboflavin kinase</fullName>
        <ecNumber evidence="5">2.7.1.161</ecNumber>
    </recommendedName>
    <alternativeName>
        <fullName evidence="15">CTP-dependent riboflavin kinase</fullName>
    </alternativeName>
    <alternativeName>
        <fullName evidence="16">CTP:riboflavin 5'-phosphotransferase</fullName>
    </alternativeName>
    <alternativeName>
        <fullName evidence="14">Flavokinase</fullName>
    </alternativeName>
</protein>
<reference evidence="21" key="1">
    <citation type="submission" date="2020-06" db="EMBL/GenBank/DDBJ databases">
        <title>Unique genomic features of the anaerobic methanotrophic archaea.</title>
        <authorList>
            <person name="Chadwick G.L."/>
            <person name="Skennerton C.T."/>
            <person name="Laso-Perez R."/>
            <person name="Leu A.O."/>
            <person name="Speth D.R."/>
            <person name="Yu H."/>
            <person name="Morgan-Lang C."/>
            <person name="Hatzenpichler R."/>
            <person name="Goudeau D."/>
            <person name="Malmstrom R."/>
            <person name="Brazelton W.J."/>
            <person name="Woyke T."/>
            <person name="Hallam S.J."/>
            <person name="Tyson G.W."/>
            <person name="Wegener G."/>
            <person name="Boetius A."/>
            <person name="Orphan V."/>
        </authorList>
    </citation>
    <scope>NUCLEOTIDE SEQUENCE</scope>
</reference>
<name>A0A7G9Y584_9EURY</name>
<keyword evidence="10" id="KW-0479">Metal-binding</keyword>
<comment type="cofactor">
    <cofactor evidence="1">
        <name>Mg(2+)</name>
        <dbReference type="ChEBI" id="CHEBI:18420"/>
    </cofactor>
</comment>
<evidence type="ECO:0000256" key="13">
    <source>
        <dbReference type="ARBA" id="ARBA00022842"/>
    </source>
</evidence>
<comment type="catalytic activity">
    <reaction evidence="17">
        <text>riboflavin + CTP = CDP + FMN + H(+)</text>
        <dbReference type="Rhea" id="RHEA:25021"/>
        <dbReference type="ChEBI" id="CHEBI:15378"/>
        <dbReference type="ChEBI" id="CHEBI:37563"/>
        <dbReference type="ChEBI" id="CHEBI:57986"/>
        <dbReference type="ChEBI" id="CHEBI:58069"/>
        <dbReference type="ChEBI" id="CHEBI:58210"/>
        <dbReference type="EC" id="2.7.1.161"/>
    </reaction>
</comment>
<dbReference type="UniPathway" id="UPA00276">
    <property type="reaction ID" value="UER00929"/>
</dbReference>
<dbReference type="GO" id="GO:0000166">
    <property type="term" value="F:nucleotide binding"/>
    <property type="evidence" value="ECO:0007669"/>
    <property type="project" value="UniProtKB-KW"/>
</dbReference>
<dbReference type="AlphaFoldDB" id="A0A7G9Y584"/>
<dbReference type="EMBL" id="MT630794">
    <property type="protein sequence ID" value="QNO43168.1"/>
    <property type="molecule type" value="Genomic_DNA"/>
</dbReference>
<dbReference type="GO" id="GO:0009398">
    <property type="term" value="P:FMN biosynthetic process"/>
    <property type="evidence" value="ECO:0007669"/>
    <property type="project" value="UniProtKB-UniPathway"/>
</dbReference>
<dbReference type="EMBL" id="MT630718">
    <property type="protein sequence ID" value="QNO42189.1"/>
    <property type="molecule type" value="Genomic_DNA"/>
</dbReference>
<evidence type="ECO:0000256" key="8">
    <source>
        <dbReference type="ARBA" id="ARBA00022643"/>
    </source>
</evidence>
<dbReference type="InterPro" id="IPR036388">
    <property type="entry name" value="WH-like_DNA-bd_sf"/>
</dbReference>
<dbReference type="GO" id="GO:0009231">
    <property type="term" value="P:riboflavin biosynthetic process"/>
    <property type="evidence" value="ECO:0007669"/>
    <property type="project" value="InterPro"/>
</dbReference>
<evidence type="ECO:0000313" key="20">
    <source>
        <dbReference type="EMBL" id="QNO42189.1"/>
    </source>
</evidence>
<keyword evidence="8" id="KW-0288">FMN</keyword>
<dbReference type="InterPro" id="IPR023602">
    <property type="entry name" value="Riboflavin_kinase_CTP-dep"/>
</dbReference>
<dbReference type="EMBL" id="MT631136">
    <property type="protein sequence ID" value="QNO45607.1"/>
    <property type="molecule type" value="Genomic_DNA"/>
</dbReference>
<feature type="domain" description="Riboflavin kinase" evidence="19">
    <location>
        <begin position="94"/>
        <end position="213"/>
    </location>
</feature>
<dbReference type="EC" id="2.7.1.161" evidence="5"/>
<dbReference type="SUPFAM" id="SSF46785">
    <property type="entry name" value="Winged helix' DNA-binding domain"/>
    <property type="match status" value="1"/>
</dbReference>
<evidence type="ECO:0000256" key="2">
    <source>
        <dbReference type="ARBA" id="ARBA00003072"/>
    </source>
</evidence>
<evidence type="ECO:0000256" key="11">
    <source>
        <dbReference type="ARBA" id="ARBA00022741"/>
    </source>
</evidence>
<evidence type="ECO:0000256" key="3">
    <source>
        <dbReference type="ARBA" id="ARBA00005219"/>
    </source>
</evidence>
<gene>
    <name evidence="21" type="primary">ribK</name>
    <name evidence="23" type="ORF">JMABOEBK_00004</name>
    <name evidence="22" type="ORF">KKJLOPGH_00004</name>
    <name evidence="21" type="ORF">OODLAJBE_00010</name>
    <name evidence="20" type="ORF">OONBJFFA_00004</name>
</gene>
<evidence type="ECO:0000256" key="12">
    <source>
        <dbReference type="ARBA" id="ARBA00022777"/>
    </source>
</evidence>
<dbReference type="EMBL" id="MT631103">
    <property type="protein sequence ID" value="QNO45366.1"/>
    <property type="molecule type" value="Genomic_DNA"/>
</dbReference>
<evidence type="ECO:0000256" key="9">
    <source>
        <dbReference type="ARBA" id="ARBA00022679"/>
    </source>
</evidence>
<dbReference type="InterPro" id="IPR011991">
    <property type="entry name" value="ArsR-like_HTH"/>
</dbReference>
<dbReference type="GO" id="GO:0046872">
    <property type="term" value="F:metal ion binding"/>
    <property type="evidence" value="ECO:0007669"/>
    <property type="project" value="UniProtKB-KW"/>
</dbReference>
<evidence type="ECO:0000256" key="16">
    <source>
        <dbReference type="ARBA" id="ARBA00033116"/>
    </source>
</evidence>
<evidence type="ECO:0000256" key="5">
    <source>
        <dbReference type="ARBA" id="ARBA00011987"/>
    </source>
</evidence>
<dbReference type="GO" id="GO:0008531">
    <property type="term" value="F:riboflavin kinase activity"/>
    <property type="evidence" value="ECO:0007669"/>
    <property type="project" value="InterPro"/>
</dbReference>
<dbReference type="InterPro" id="IPR036390">
    <property type="entry name" value="WH_DNA-bd_sf"/>
</dbReference>
<keyword evidence="11" id="KW-0547">Nucleotide-binding</keyword>
<dbReference type="PANTHER" id="PTHR40706:SF1">
    <property type="entry name" value="RIBOFLAVIN KINASE"/>
    <property type="match status" value="1"/>
</dbReference>
<organism evidence="21">
    <name type="scientific">Candidatus Methanogaster sp. ANME-2c ERB4</name>
    <dbReference type="NCBI Taxonomy" id="2759911"/>
    <lineage>
        <taxon>Archaea</taxon>
        <taxon>Methanobacteriati</taxon>
        <taxon>Methanobacteriota</taxon>
        <taxon>Stenosarchaea group</taxon>
        <taxon>Methanomicrobia</taxon>
        <taxon>Methanosarcinales</taxon>
        <taxon>ANME-2 cluster</taxon>
        <taxon>Candidatus Methanogasteraceae</taxon>
        <taxon>Candidatus Methanogaster</taxon>
    </lineage>
</organism>
<evidence type="ECO:0000256" key="4">
    <source>
        <dbReference type="ARBA" id="ARBA00006428"/>
    </source>
</evidence>
<evidence type="ECO:0000256" key="14">
    <source>
        <dbReference type="ARBA" id="ARBA00029789"/>
    </source>
</evidence>
<evidence type="ECO:0000256" key="1">
    <source>
        <dbReference type="ARBA" id="ARBA00001946"/>
    </source>
</evidence>
<dbReference type="CDD" id="cd00090">
    <property type="entry name" value="HTH_ARSR"/>
    <property type="match status" value="1"/>
</dbReference>
<keyword evidence="9 21" id="KW-0808">Transferase</keyword>
<dbReference type="InterPro" id="IPR039063">
    <property type="entry name" value="RibK_CTP-dep"/>
</dbReference>
<evidence type="ECO:0000256" key="15">
    <source>
        <dbReference type="ARBA" id="ARBA00030544"/>
    </source>
</evidence>
<dbReference type="PANTHER" id="PTHR40706">
    <property type="entry name" value="RIBOFLAVIN KINASE"/>
    <property type="match status" value="1"/>
</dbReference>
<feature type="domain" description="HTH marR-type" evidence="18">
    <location>
        <begin position="15"/>
        <end position="56"/>
    </location>
</feature>
<evidence type="ECO:0000259" key="18">
    <source>
        <dbReference type="Pfam" id="PF01047"/>
    </source>
</evidence>
<dbReference type="SUPFAM" id="SSF82114">
    <property type="entry name" value="Riboflavin kinase-like"/>
    <property type="match status" value="1"/>
</dbReference>
<evidence type="ECO:0000256" key="17">
    <source>
        <dbReference type="ARBA" id="ARBA00047857"/>
    </source>
</evidence>
<comment type="similarity">
    <text evidence="4">Belongs to the archaeal riboflavin kinase family.</text>
</comment>
<dbReference type="InterPro" id="IPR023465">
    <property type="entry name" value="Riboflavin_kinase_dom_sf"/>
</dbReference>
<keyword evidence="7" id="KW-0285">Flavoprotein</keyword>
<evidence type="ECO:0000259" key="19">
    <source>
        <dbReference type="Pfam" id="PF01982"/>
    </source>
</evidence>